<feature type="domain" description="JmjC" evidence="4">
    <location>
        <begin position="95"/>
        <end position="236"/>
    </location>
</feature>
<evidence type="ECO:0000256" key="2">
    <source>
        <dbReference type="ARBA" id="ARBA00022723"/>
    </source>
</evidence>
<comment type="caution">
    <text evidence="5">The sequence shown here is derived from an EMBL/GenBank/DDBJ whole genome shotgun (WGS) entry which is preliminary data.</text>
</comment>
<dbReference type="SUPFAM" id="SSF51197">
    <property type="entry name" value="Clavaminate synthase-like"/>
    <property type="match status" value="1"/>
</dbReference>
<name>A0A366EJ51_9HYPH</name>
<comment type="cofactor">
    <cofactor evidence="1">
        <name>Fe(2+)</name>
        <dbReference type="ChEBI" id="CHEBI:29033"/>
    </cofactor>
</comment>
<protein>
    <submittedName>
        <fullName evidence="5">Cupin superfamily protein</fullName>
    </submittedName>
</protein>
<keyword evidence="6" id="KW-1185">Reference proteome</keyword>
<reference evidence="5 6" key="1">
    <citation type="submission" date="2018-06" db="EMBL/GenBank/DDBJ databases">
        <title>Genomic Encyclopedia of Type Strains, Phase IV (KMG-IV): sequencing the most valuable type-strain genomes for metagenomic binning, comparative biology and taxonomic classification.</title>
        <authorList>
            <person name="Goeker M."/>
        </authorList>
    </citation>
    <scope>NUCLEOTIDE SEQUENCE [LARGE SCALE GENOMIC DNA]</scope>
    <source>
        <strain evidence="5 6">DSM 24875</strain>
    </source>
</reference>
<dbReference type="InterPro" id="IPR039994">
    <property type="entry name" value="NO66-like"/>
</dbReference>
<dbReference type="Proteomes" id="UP000253529">
    <property type="component" value="Unassembled WGS sequence"/>
</dbReference>
<evidence type="ECO:0000259" key="4">
    <source>
        <dbReference type="PROSITE" id="PS51184"/>
    </source>
</evidence>
<evidence type="ECO:0000256" key="1">
    <source>
        <dbReference type="ARBA" id="ARBA00001954"/>
    </source>
</evidence>
<dbReference type="PROSITE" id="PS51184">
    <property type="entry name" value="JMJC"/>
    <property type="match status" value="1"/>
</dbReference>
<dbReference type="Pfam" id="PF08007">
    <property type="entry name" value="JmjC_2"/>
    <property type="match status" value="1"/>
</dbReference>
<evidence type="ECO:0000256" key="3">
    <source>
        <dbReference type="ARBA" id="ARBA00023004"/>
    </source>
</evidence>
<evidence type="ECO:0000313" key="6">
    <source>
        <dbReference type="Proteomes" id="UP000253529"/>
    </source>
</evidence>
<sequence>MGLLTFDDLLAPATFESFARERLDREPLHCARADPAFFASLFSLGDLEAYLARARPAFSKAFAIDSRREINSLEFCDAHGVVDPTRLFQLFDRGCTIVLREIDAHFPALDALCRSAEKRLQAPVFANVYYAPPGGQSFPVHYDAPDVYALQVEGTKTWRLYAPSYEKPLADQHCYGQMPEQTSLSAARLAPGDLLYVPRGFPHLVTADDGPSLHISLSAFPPTWADALAEAVSELARRDPALRAALPPGYFAPGEDLERRFAALVRKFADEAALRPALARVARRVVASRRAWVPDPIRRPRQAAGLSIESELTANREALVLLERAGDAVRLTGLGKELMFAAEALDDLAFALEATRFRIADTPGALDPEGKLDLFQTLLLNGFVSAA</sequence>
<dbReference type="PANTHER" id="PTHR13096:SF8">
    <property type="entry name" value="RIBOSOMAL OXYGENASE 1"/>
    <property type="match status" value="1"/>
</dbReference>
<evidence type="ECO:0000313" key="5">
    <source>
        <dbReference type="EMBL" id="RBP02006.1"/>
    </source>
</evidence>
<proteinExistence type="predicted"/>
<dbReference type="InterPro" id="IPR003347">
    <property type="entry name" value="JmjC_dom"/>
</dbReference>
<dbReference type="Gene3D" id="2.60.120.650">
    <property type="entry name" value="Cupin"/>
    <property type="match status" value="1"/>
</dbReference>
<dbReference type="SMART" id="SM00558">
    <property type="entry name" value="JmjC"/>
    <property type="match status" value="1"/>
</dbReference>
<accession>A0A366EJ51</accession>
<keyword evidence="2" id="KW-0479">Metal-binding</keyword>
<dbReference type="AlphaFoldDB" id="A0A366EJ51"/>
<dbReference type="GO" id="GO:0046872">
    <property type="term" value="F:metal ion binding"/>
    <property type="evidence" value="ECO:0007669"/>
    <property type="project" value="UniProtKB-KW"/>
</dbReference>
<keyword evidence="3" id="KW-0408">Iron</keyword>
<dbReference type="PANTHER" id="PTHR13096">
    <property type="entry name" value="MINA53 MYC INDUCED NUCLEAR ANTIGEN"/>
    <property type="match status" value="1"/>
</dbReference>
<organism evidence="5 6">
    <name type="scientific">Roseiarcus fermentans</name>
    <dbReference type="NCBI Taxonomy" id="1473586"/>
    <lineage>
        <taxon>Bacteria</taxon>
        <taxon>Pseudomonadati</taxon>
        <taxon>Pseudomonadota</taxon>
        <taxon>Alphaproteobacteria</taxon>
        <taxon>Hyphomicrobiales</taxon>
        <taxon>Roseiarcaceae</taxon>
        <taxon>Roseiarcus</taxon>
    </lineage>
</organism>
<dbReference type="RefSeq" id="WP_170153447.1">
    <property type="nucleotide sequence ID" value="NZ_QNRK01000056.1"/>
</dbReference>
<gene>
    <name evidence="5" type="ORF">DFR50_1563</name>
</gene>
<dbReference type="EMBL" id="QNRK01000056">
    <property type="protein sequence ID" value="RBP02006.1"/>
    <property type="molecule type" value="Genomic_DNA"/>
</dbReference>